<evidence type="ECO:0000256" key="6">
    <source>
        <dbReference type="ARBA" id="ARBA00023002"/>
    </source>
</evidence>
<name>A0A6S6XX99_9PROT</name>
<dbReference type="InterPro" id="IPR050612">
    <property type="entry name" value="Prok_Mopterin_Oxidored"/>
</dbReference>
<dbReference type="SUPFAM" id="SSF53706">
    <property type="entry name" value="Formate dehydrogenase/DMSO reductase, domains 1-3"/>
    <property type="match status" value="1"/>
</dbReference>
<dbReference type="GO" id="GO:0043546">
    <property type="term" value="F:molybdopterin cofactor binding"/>
    <property type="evidence" value="ECO:0007669"/>
    <property type="project" value="InterPro"/>
</dbReference>
<dbReference type="GO" id="GO:0046872">
    <property type="term" value="F:metal ion binding"/>
    <property type="evidence" value="ECO:0007669"/>
    <property type="project" value="UniProtKB-KW"/>
</dbReference>
<keyword evidence="4" id="KW-0479">Metal-binding</keyword>
<keyword evidence="7" id="KW-0408">Iron</keyword>
<accession>A0A6S6XX99</accession>
<gene>
    <name evidence="10" type="ORF">DENOEST_3460</name>
</gene>
<comment type="similarity">
    <text evidence="2">Belongs to the prokaryotic molybdopterin-containing oxidoreductase family.</text>
</comment>
<evidence type="ECO:0000256" key="5">
    <source>
        <dbReference type="ARBA" id="ARBA00022729"/>
    </source>
</evidence>
<dbReference type="InterPro" id="IPR006657">
    <property type="entry name" value="MoPterin_dinucl-bd_dom"/>
</dbReference>
<evidence type="ECO:0000313" key="10">
    <source>
        <dbReference type="EMBL" id="CAB1370614.1"/>
    </source>
</evidence>
<dbReference type="InterPro" id="IPR006656">
    <property type="entry name" value="Mopterin_OxRdtase"/>
</dbReference>
<dbReference type="PROSITE" id="PS00932">
    <property type="entry name" value="MOLYBDOPTERIN_PROK_3"/>
    <property type="match status" value="1"/>
</dbReference>
<keyword evidence="11" id="KW-1185">Reference proteome</keyword>
<dbReference type="Pfam" id="PF01568">
    <property type="entry name" value="Molydop_binding"/>
    <property type="match status" value="1"/>
</dbReference>
<dbReference type="PROSITE" id="PS51669">
    <property type="entry name" value="4FE4S_MOW_BIS_MGD"/>
    <property type="match status" value="1"/>
</dbReference>
<dbReference type="Gene3D" id="3.40.50.12440">
    <property type="match status" value="3"/>
</dbReference>
<dbReference type="AlphaFoldDB" id="A0A6S6XX99"/>
<dbReference type="GO" id="GO:0051536">
    <property type="term" value="F:iron-sulfur cluster binding"/>
    <property type="evidence" value="ECO:0007669"/>
    <property type="project" value="UniProtKB-KW"/>
</dbReference>
<keyword evidence="8" id="KW-0411">Iron-sulfur</keyword>
<reference evidence="10 11" key="1">
    <citation type="submission" date="2020-03" db="EMBL/GenBank/DDBJ databases">
        <authorList>
            <consortium name="Genoscope - CEA"/>
            <person name="William W."/>
        </authorList>
    </citation>
    <scope>NUCLEOTIDE SEQUENCE [LARGE SCALE GENOMIC DNA]</scope>
    <source>
        <strain evidence="11">DSM 16959</strain>
    </source>
</reference>
<dbReference type="Proteomes" id="UP000515733">
    <property type="component" value="Chromosome"/>
</dbReference>
<dbReference type="Gene3D" id="3.40.50.740">
    <property type="match status" value="1"/>
</dbReference>
<evidence type="ECO:0000256" key="7">
    <source>
        <dbReference type="ARBA" id="ARBA00023004"/>
    </source>
</evidence>
<keyword evidence="5" id="KW-0732">Signal</keyword>
<dbReference type="RefSeq" id="WP_145769356.1">
    <property type="nucleotide sequence ID" value="NZ_LR778301.1"/>
</dbReference>
<keyword evidence="6" id="KW-0560">Oxidoreductase</keyword>
<sequence length="968" mass="108717">MSQNKNGLSRRDVLKLSGLVAGSAAFNGAAATTAPASEGAPPTHQPFAYKGPAQPEPMPTGDDFLNHYRKRWTWDYTKRSTHFNNCAYQAHCAFEVYVRDGKVIREEQAATYTTLRKGLPDANPRGCQKGCGYSHLMQGEARLTRPLKRKGERGGGEWEEISWEQAIGEIAEKTVDILAREGSNSLVMDMGTTAEIGVTTFGAAMQFADATDCVLLDLNTEVGDDMQGAAITYGTIIGARTSDDVFHSDLVLCWSGNPAFTQIPNFHYLTEARYRGTQFVVISPDYNATAMHADHWVPVRSGTDTALALAICKIVIDEGLHDQDLLREQTDMPVLVRLDNKRYLRESDLKRDGSEEQLYFWDEGRNRLQELDTTSLRLNGHRPALEGVFEVETLDGLVKVQPVFERLKALVAAYTPEAASELCGTPPAIIRKLAHMIGKARAACNVESFALGKYHHGDLMMRAQILVFVLCGHLGRKGAGWTTGAAIVYPDALGRDVARRRTRKLTKKLNMRQWYELIRNNFQEKPMSRYAKRGLEDSWVDAKVSACATLFWNVHGGVSQVSNQPWDKTLPRAPEAYLEEALAKGWQGLEPPRDHTPKVFFQVGGNVLRRVRSSHKLLEVLWPKLELVVVTDMRMSSTVHHADYFLPVSGFYEKPNAGFYSGSMINAYAAQPVVPALGESRDEWEIYWMLANEIQKRAIARGLEGFIDRHQEKRRFDEFLGVYTMNGALGRNDVEKLCRQLIEKSSNLGGVKWEEISQRGYAPITSLGKSSNDSATDWKADETITPFIWHTRDKLPWNTLSGRIQFYIDHPWYLELGEELPAFKAPLKAGGDYPLMLNSGHARWSIHALQQSDSLMLRLQRGEPCLYMGVEDAKRRGIKDWDRVEVFNDVGRFRVRVKISPAIAPGMLMHYHAFEDYQYEGGVGSRVVMASPINPVELAGGSPYLQTPGHMRQPGMSDRDTRVEVRRL</sequence>
<proteinExistence type="inferred from homology"/>
<dbReference type="SUPFAM" id="SSF50692">
    <property type="entry name" value="ADC-like"/>
    <property type="match status" value="1"/>
</dbReference>
<dbReference type="KEGG" id="doe:DENOEST_3460"/>
<protein>
    <submittedName>
        <fullName evidence="10">Uncharacterized protein</fullName>
    </submittedName>
</protein>
<comment type="cofactor">
    <cofactor evidence="1">
        <name>Mo-bis(molybdopterin guanine dinucleotide)</name>
        <dbReference type="ChEBI" id="CHEBI:60539"/>
    </cofactor>
</comment>
<dbReference type="InterPro" id="IPR009010">
    <property type="entry name" value="Asp_de-COase-like_dom_sf"/>
</dbReference>
<dbReference type="PROSITE" id="PS51318">
    <property type="entry name" value="TAT"/>
    <property type="match status" value="1"/>
</dbReference>
<dbReference type="PANTHER" id="PTHR43742">
    <property type="entry name" value="TRIMETHYLAMINE-N-OXIDE REDUCTASE"/>
    <property type="match status" value="1"/>
</dbReference>
<organism evidence="10 11">
    <name type="scientific">Denitratisoma oestradiolicum</name>
    <dbReference type="NCBI Taxonomy" id="311182"/>
    <lineage>
        <taxon>Bacteria</taxon>
        <taxon>Pseudomonadati</taxon>
        <taxon>Pseudomonadota</taxon>
        <taxon>Betaproteobacteria</taxon>
        <taxon>Nitrosomonadales</taxon>
        <taxon>Sterolibacteriaceae</taxon>
        <taxon>Denitratisoma</taxon>
    </lineage>
</organism>
<keyword evidence="3" id="KW-0500">Molybdenum</keyword>
<evidence type="ECO:0000256" key="4">
    <source>
        <dbReference type="ARBA" id="ARBA00022723"/>
    </source>
</evidence>
<feature type="compositionally biased region" description="Basic and acidic residues" evidence="9">
    <location>
        <begin position="957"/>
        <end position="968"/>
    </location>
</feature>
<feature type="region of interest" description="Disordered" evidence="9">
    <location>
        <begin position="33"/>
        <end position="61"/>
    </location>
</feature>
<dbReference type="InterPro" id="IPR006311">
    <property type="entry name" value="TAT_signal"/>
</dbReference>
<dbReference type="GO" id="GO:0016491">
    <property type="term" value="F:oxidoreductase activity"/>
    <property type="evidence" value="ECO:0007669"/>
    <property type="project" value="UniProtKB-KW"/>
</dbReference>
<evidence type="ECO:0000313" key="11">
    <source>
        <dbReference type="Proteomes" id="UP000515733"/>
    </source>
</evidence>
<dbReference type="InterPro" id="IPR006963">
    <property type="entry name" value="Mopterin_OxRdtase_4Fe-4S_dom"/>
</dbReference>
<dbReference type="OrthoDB" id="9759518at2"/>
<evidence type="ECO:0000256" key="2">
    <source>
        <dbReference type="ARBA" id="ARBA00010312"/>
    </source>
</evidence>
<dbReference type="PANTHER" id="PTHR43742:SF6">
    <property type="entry name" value="OXIDOREDUCTASE YYAE-RELATED"/>
    <property type="match status" value="1"/>
</dbReference>
<dbReference type="EMBL" id="LR778301">
    <property type="protein sequence ID" value="CAB1370614.1"/>
    <property type="molecule type" value="Genomic_DNA"/>
</dbReference>
<feature type="compositionally biased region" description="Low complexity" evidence="9">
    <location>
        <begin position="33"/>
        <end position="42"/>
    </location>
</feature>
<evidence type="ECO:0000256" key="1">
    <source>
        <dbReference type="ARBA" id="ARBA00001942"/>
    </source>
</evidence>
<evidence type="ECO:0000256" key="8">
    <source>
        <dbReference type="ARBA" id="ARBA00023014"/>
    </source>
</evidence>
<feature type="region of interest" description="Disordered" evidence="9">
    <location>
        <begin position="942"/>
        <end position="968"/>
    </location>
</feature>
<dbReference type="Pfam" id="PF00384">
    <property type="entry name" value="Molybdopterin"/>
    <property type="match status" value="1"/>
</dbReference>
<dbReference type="Gene3D" id="3.40.228.10">
    <property type="entry name" value="Dimethylsulfoxide Reductase, domain 2"/>
    <property type="match status" value="1"/>
</dbReference>
<evidence type="ECO:0000256" key="3">
    <source>
        <dbReference type="ARBA" id="ARBA00022505"/>
    </source>
</evidence>
<dbReference type="InterPro" id="IPR006655">
    <property type="entry name" value="Mopterin_OxRdtase_prok_CS"/>
</dbReference>
<evidence type="ECO:0000256" key="9">
    <source>
        <dbReference type="SAM" id="MobiDB-lite"/>
    </source>
</evidence>